<reference evidence="3" key="1">
    <citation type="submission" date="2022-08" db="EMBL/GenBank/DDBJ databases">
        <authorList>
            <consortium name="DOE Joint Genome Institute"/>
            <person name="Min B."/>
            <person name="Riley R."/>
            <person name="Sierra-Patev S."/>
            <person name="Naranjo-Ortiz M."/>
            <person name="Looney B."/>
            <person name="Konkel Z."/>
            <person name="Slot J.C."/>
            <person name="Sakamoto Y."/>
            <person name="Steenwyk J.L."/>
            <person name="Rokas A."/>
            <person name="Carro J."/>
            <person name="Camarero S."/>
            <person name="Ferreira P."/>
            <person name="Molpeceres G."/>
            <person name="Ruiz-Duenas F.J."/>
            <person name="Serrano A."/>
            <person name="Henrissat B."/>
            <person name="Drula E."/>
            <person name="Hughes K.W."/>
            <person name="Mata J.L."/>
            <person name="Ishikawa N.K."/>
            <person name="Vargas-Isla R."/>
            <person name="Ushijima S."/>
            <person name="Smith C.A."/>
            <person name="Ahrendt S."/>
            <person name="Andreopoulos W."/>
            <person name="He G."/>
            <person name="Labutti K."/>
            <person name="Lipzen A."/>
            <person name="Ng V."/>
            <person name="Sandor L."/>
            <person name="Barry K."/>
            <person name="Martinez A.T."/>
            <person name="Xiao Y."/>
            <person name="Gibbons J.G."/>
            <person name="Terashima K."/>
            <person name="Hibbett D.S."/>
            <person name="Grigoriev I.V."/>
        </authorList>
    </citation>
    <scope>NUCLEOTIDE SEQUENCE</scope>
    <source>
        <strain evidence="3">TFB10827</strain>
    </source>
</reference>
<name>A0ABQ8QT87_9AGAR</name>
<organism evidence="3 4">
    <name type="scientific">Lentinula boryana</name>
    <dbReference type="NCBI Taxonomy" id="40481"/>
    <lineage>
        <taxon>Eukaryota</taxon>
        <taxon>Fungi</taxon>
        <taxon>Dikarya</taxon>
        <taxon>Basidiomycota</taxon>
        <taxon>Agaricomycotina</taxon>
        <taxon>Agaricomycetes</taxon>
        <taxon>Agaricomycetidae</taxon>
        <taxon>Agaricales</taxon>
        <taxon>Marasmiineae</taxon>
        <taxon>Omphalotaceae</taxon>
        <taxon>Lentinula</taxon>
    </lineage>
</organism>
<dbReference type="EMBL" id="MU790506">
    <property type="protein sequence ID" value="KAJ4001769.1"/>
    <property type="molecule type" value="Genomic_DNA"/>
</dbReference>
<protein>
    <submittedName>
        <fullName evidence="3">Uncharacterized protein</fullName>
    </submittedName>
</protein>
<comment type="caution">
    <text evidence="3">The sequence shown here is derived from an EMBL/GenBank/DDBJ whole genome shotgun (WGS) entry which is preliminary data.</text>
</comment>
<proteinExistence type="predicted"/>
<keyword evidence="2" id="KW-0472">Membrane</keyword>
<evidence type="ECO:0000256" key="2">
    <source>
        <dbReference type="SAM" id="Phobius"/>
    </source>
</evidence>
<keyword evidence="2" id="KW-0812">Transmembrane</keyword>
<feature type="compositionally biased region" description="Polar residues" evidence="1">
    <location>
        <begin position="189"/>
        <end position="204"/>
    </location>
</feature>
<feature type="transmembrane region" description="Helical" evidence="2">
    <location>
        <begin position="129"/>
        <end position="152"/>
    </location>
</feature>
<evidence type="ECO:0000256" key="1">
    <source>
        <dbReference type="SAM" id="MobiDB-lite"/>
    </source>
</evidence>
<keyword evidence="4" id="KW-1185">Reference proteome</keyword>
<gene>
    <name evidence="3" type="ORF">F5050DRAFT_1802859</name>
</gene>
<feature type="region of interest" description="Disordered" evidence="1">
    <location>
        <begin position="177"/>
        <end position="235"/>
    </location>
</feature>
<evidence type="ECO:0000313" key="4">
    <source>
        <dbReference type="Proteomes" id="UP001163828"/>
    </source>
</evidence>
<evidence type="ECO:0000313" key="3">
    <source>
        <dbReference type="EMBL" id="KAJ4001769.1"/>
    </source>
</evidence>
<accession>A0ABQ8QT87</accession>
<dbReference type="Proteomes" id="UP001163828">
    <property type="component" value="Unassembled WGS sequence"/>
</dbReference>
<keyword evidence="2" id="KW-1133">Transmembrane helix</keyword>
<sequence length="235" mass="25502">MPIFSTTTIPASSPFIKYSQHWNPNKTDGSMITDETGVSANLISTGLDSGSPAVFDASNFGERSEIDNFVFYQSDPHVTSGDHLLGQVLPRFSLNPQTLSASVFPTSSLSSSPSDKPQPLVSNTSKINIGVIFGGIFTVLALLAGLLACWLLHRRRKQKTAHYRATIQPFVVESYRPAVRSPRQKRPQKSSTPKPAQLSSTSAPTEAPQPQPDMSSIPMTVRFGPPPSYTTNPRS</sequence>